<accession>A0AAE0JIQ3</accession>
<feature type="region of interest" description="Disordered" evidence="2">
    <location>
        <begin position="401"/>
        <end position="521"/>
    </location>
</feature>
<keyword evidence="1" id="KW-0863">Zinc-finger</keyword>
<evidence type="ECO:0000313" key="4">
    <source>
        <dbReference type="EMBL" id="KAK3348376.1"/>
    </source>
</evidence>
<keyword evidence="1" id="KW-0862">Zinc</keyword>
<dbReference type="RefSeq" id="XP_062683458.1">
    <property type="nucleotide sequence ID" value="XM_062828787.1"/>
</dbReference>
<organism evidence="4 5">
    <name type="scientific">Neurospora tetraspora</name>
    <dbReference type="NCBI Taxonomy" id="94610"/>
    <lineage>
        <taxon>Eukaryota</taxon>
        <taxon>Fungi</taxon>
        <taxon>Dikarya</taxon>
        <taxon>Ascomycota</taxon>
        <taxon>Pezizomycotina</taxon>
        <taxon>Sordariomycetes</taxon>
        <taxon>Sordariomycetidae</taxon>
        <taxon>Sordariales</taxon>
        <taxon>Sordariaceae</taxon>
        <taxon>Neurospora</taxon>
    </lineage>
</organism>
<reference evidence="4" key="2">
    <citation type="submission" date="2023-06" db="EMBL/GenBank/DDBJ databases">
        <authorList>
            <consortium name="Lawrence Berkeley National Laboratory"/>
            <person name="Haridas S."/>
            <person name="Hensen N."/>
            <person name="Bonometti L."/>
            <person name="Westerberg I."/>
            <person name="Brannstrom I.O."/>
            <person name="Guillou S."/>
            <person name="Cros-Aarteil S."/>
            <person name="Calhoun S."/>
            <person name="Kuo A."/>
            <person name="Mondo S."/>
            <person name="Pangilinan J."/>
            <person name="Riley R."/>
            <person name="Labutti K."/>
            <person name="Andreopoulos B."/>
            <person name="Lipzen A."/>
            <person name="Chen C."/>
            <person name="Yanf M."/>
            <person name="Daum C."/>
            <person name="Ng V."/>
            <person name="Clum A."/>
            <person name="Steindorff A."/>
            <person name="Ohm R."/>
            <person name="Martin F."/>
            <person name="Silar P."/>
            <person name="Natvig D."/>
            <person name="Lalanne C."/>
            <person name="Gautier V."/>
            <person name="Ament-Velasquez S.L."/>
            <person name="Kruys A."/>
            <person name="Hutchinson M.I."/>
            <person name="Powell A.J."/>
            <person name="Barry K."/>
            <person name="Miller A.N."/>
            <person name="Grigoriev I.V."/>
            <person name="Debuchy R."/>
            <person name="Gladieux P."/>
            <person name="Thoren M.H."/>
            <person name="Johannesson H."/>
        </authorList>
    </citation>
    <scope>NUCLEOTIDE SEQUENCE</scope>
    <source>
        <strain evidence="4">CBS 560.94</strain>
    </source>
</reference>
<feature type="compositionally biased region" description="Polar residues" evidence="2">
    <location>
        <begin position="45"/>
        <end position="64"/>
    </location>
</feature>
<comment type="caution">
    <text evidence="4">The sequence shown here is derived from an EMBL/GenBank/DDBJ whole genome shotgun (WGS) entry which is preliminary data.</text>
</comment>
<evidence type="ECO:0000256" key="2">
    <source>
        <dbReference type="SAM" id="MobiDB-lite"/>
    </source>
</evidence>
<protein>
    <recommendedName>
        <fullName evidence="3">C2H2-type domain-containing protein</fullName>
    </recommendedName>
</protein>
<name>A0AAE0JIQ3_9PEZI</name>
<keyword evidence="1" id="KW-0479">Metal-binding</keyword>
<feature type="domain" description="C2H2-type" evidence="3">
    <location>
        <begin position="255"/>
        <end position="283"/>
    </location>
</feature>
<dbReference type="EMBL" id="JAUEPP010000003">
    <property type="protein sequence ID" value="KAK3348376.1"/>
    <property type="molecule type" value="Genomic_DNA"/>
</dbReference>
<feature type="compositionally biased region" description="Polar residues" evidence="2">
    <location>
        <begin position="1"/>
        <end position="29"/>
    </location>
</feature>
<feature type="region of interest" description="Disordered" evidence="2">
    <location>
        <begin position="1"/>
        <end position="77"/>
    </location>
</feature>
<gene>
    <name evidence="4" type="ORF">B0H65DRAFT_523263</name>
</gene>
<feature type="region of interest" description="Disordered" evidence="2">
    <location>
        <begin position="172"/>
        <end position="224"/>
    </location>
</feature>
<evidence type="ECO:0000256" key="1">
    <source>
        <dbReference type="PROSITE-ProRule" id="PRU00042"/>
    </source>
</evidence>
<dbReference type="PROSITE" id="PS00028">
    <property type="entry name" value="ZINC_FINGER_C2H2_1"/>
    <property type="match status" value="2"/>
</dbReference>
<evidence type="ECO:0000313" key="5">
    <source>
        <dbReference type="Proteomes" id="UP001278500"/>
    </source>
</evidence>
<dbReference type="Proteomes" id="UP001278500">
    <property type="component" value="Unassembled WGS sequence"/>
</dbReference>
<feature type="domain" description="C2H2-type" evidence="3">
    <location>
        <begin position="376"/>
        <end position="405"/>
    </location>
</feature>
<reference evidence="4" key="1">
    <citation type="journal article" date="2023" name="Mol. Phylogenet. Evol.">
        <title>Genome-scale phylogeny and comparative genomics of the fungal order Sordariales.</title>
        <authorList>
            <person name="Hensen N."/>
            <person name="Bonometti L."/>
            <person name="Westerberg I."/>
            <person name="Brannstrom I.O."/>
            <person name="Guillou S."/>
            <person name="Cros-Aarteil S."/>
            <person name="Calhoun S."/>
            <person name="Haridas S."/>
            <person name="Kuo A."/>
            <person name="Mondo S."/>
            <person name="Pangilinan J."/>
            <person name="Riley R."/>
            <person name="LaButti K."/>
            <person name="Andreopoulos B."/>
            <person name="Lipzen A."/>
            <person name="Chen C."/>
            <person name="Yan M."/>
            <person name="Daum C."/>
            <person name="Ng V."/>
            <person name="Clum A."/>
            <person name="Steindorff A."/>
            <person name="Ohm R.A."/>
            <person name="Martin F."/>
            <person name="Silar P."/>
            <person name="Natvig D.O."/>
            <person name="Lalanne C."/>
            <person name="Gautier V."/>
            <person name="Ament-Velasquez S.L."/>
            <person name="Kruys A."/>
            <person name="Hutchinson M.I."/>
            <person name="Powell A.J."/>
            <person name="Barry K."/>
            <person name="Miller A.N."/>
            <person name="Grigoriev I.V."/>
            <person name="Debuchy R."/>
            <person name="Gladieux P."/>
            <person name="Hiltunen Thoren M."/>
            <person name="Johannesson H."/>
        </authorList>
    </citation>
    <scope>NUCLEOTIDE SEQUENCE</scope>
    <source>
        <strain evidence="4">CBS 560.94</strain>
    </source>
</reference>
<dbReference type="PROSITE" id="PS50157">
    <property type="entry name" value="ZINC_FINGER_C2H2_2"/>
    <property type="match status" value="2"/>
</dbReference>
<feature type="compositionally biased region" description="Polar residues" evidence="2">
    <location>
        <begin position="489"/>
        <end position="521"/>
    </location>
</feature>
<sequence length="577" mass="62400">MSQYPNHDPAGSSSGQQQENTDEQNTPPFFTNYDYQDPSFLGLEQPSTTTYHDPTSSSFGTWPSQPGVHMQPTSNTSSTFPNQYYSAMPFNGTGMGNLVEPSPSNSFLPMSGASQAAHRSLAQSDVGFGGCNHPVAGGTMGTGQIAGDGQNPRFQPFHQQSPPGNYEGQFNFPSNGETAGEGLPMESSDVEGQHNVEASRPEERADTAEQDTQGHRTGDTNVGLNLTTVTPEPWYCGRCNTGFTVMRWLSRHRNWKCGSCDAAYGCIVHVRHHMQAMHAGQENSPMPLSNLLLGCRWCNDTFKGTGGLASHKRGHFPQTLGASASWACPEEGCTEIQDPQPRDEVVKHMLSRHDDLYILPIDCDPLWVQKLDSMGYLCPFEECKRANDSLEELRRHMKSHERNKIITQQAPVAPVSQPGNSDMLPGSPSGARFNGSSSNMTHPDGEEDERLVSGGYGGHDGPNDQPEQHPSPELQHQGIESVPLADSSDAGTSLPGTQAHESTLQGGQAQPQQRPSVNSASTGFKCPACAAAFSTNAVRSAHIAWSCPASPRTERRNSPIGKHLAFLHEGKGPVVEH</sequence>
<evidence type="ECO:0000259" key="3">
    <source>
        <dbReference type="PROSITE" id="PS50157"/>
    </source>
</evidence>
<proteinExistence type="predicted"/>
<feature type="compositionally biased region" description="Basic and acidic residues" evidence="2">
    <location>
        <begin position="191"/>
        <end position="218"/>
    </location>
</feature>
<dbReference type="InterPro" id="IPR013087">
    <property type="entry name" value="Znf_C2H2_type"/>
</dbReference>
<dbReference type="GeneID" id="87865941"/>
<keyword evidence="5" id="KW-1185">Reference proteome</keyword>
<dbReference type="GO" id="GO:0008270">
    <property type="term" value="F:zinc ion binding"/>
    <property type="evidence" value="ECO:0007669"/>
    <property type="project" value="UniProtKB-KW"/>
</dbReference>
<dbReference type="AlphaFoldDB" id="A0AAE0JIQ3"/>
<dbReference type="SMART" id="SM00355">
    <property type="entry name" value="ZnF_C2H2"/>
    <property type="match status" value="5"/>
</dbReference>